<dbReference type="OrthoDB" id="9146932at2"/>
<dbReference type="eggNOG" id="COG0643">
    <property type="taxonomic scope" value="Bacteria"/>
</dbReference>
<evidence type="ECO:0000256" key="9">
    <source>
        <dbReference type="PROSITE-ProRule" id="PRU00110"/>
    </source>
</evidence>
<dbReference type="GO" id="GO:0000155">
    <property type="term" value="F:phosphorelay sensor kinase activity"/>
    <property type="evidence" value="ECO:0007669"/>
    <property type="project" value="InterPro"/>
</dbReference>
<feature type="domain" description="HPt" evidence="12">
    <location>
        <begin position="1"/>
        <end position="102"/>
    </location>
</feature>
<dbReference type="FunFam" id="3.30.565.10:FF:000016">
    <property type="entry name" value="Chemotaxis protein CheA, putative"/>
    <property type="match status" value="1"/>
</dbReference>
<dbReference type="KEGG" id="thi:THI_1505"/>
<dbReference type="Gene3D" id="1.20.120.160">
    <property type="entry name" value="HPT domain"/>
    <property type="match status" value="1"/>
</dbReference>
<feature type="region of interest" description="Disordered" evidence="10">
    <location>
        <begin position="209"/>
        <end position="232"/>
    </location>
</feature>
<dbReference type="PRINTS" id="PR00344">
    <property type="entry name" value="BCTRLSENSOR"/>
</dbReference>
<dbReference type="RefSeq" id="WP_013105517.1">
    <property type="nucleotide sequence ID" value="NC_014145.1"/>
</dbReference>
<keyword evidence="5 13" id="KW-0808">Transferase</keyword>
<feature type="compositionally biased region" description="Low complexity" evidence="10">
    <location>
        <begin position="256"/>
        <end position="278"/>
    </location>
</feature>
<dbReference type="InterPro" id="IPR004105">
    <property type="entry name" value="CheA-like_dim"/>
</dbReference>
<dbReference type="SMART" id="SM00073">
    <property type="entry name" value="HPT"/>
    <property type="match status" value="1"/>
</dbReference>
<evidence type="ECO:0000313" key="15">
    <source>
        <dbReference type="Proteomes" id="UP000002372"/>
    </source>
</evidence>
<accession>D6CQA6</accession>
<dbReference type="CDD" id="cd16916">
    <property type="entry name" value="HATPase_CheA-like"/>
    <property type="match status" value="1"/>
</dbReference>
<evidence type="ECO:0000313" key="16">
    <source>
        <dbReference type="Proteomes" id="UP000078599"/>
    </source>
</evidence>
<protein>
    <recommendedName>
        <fullName evidence="3">Chemotaxis protein CheA</fullName>
        <ecNumber evidence="2">2.7.13.3</ecNumber>
    </recommendedName>
</protein>
<dbReference type="InterPro" id="IPR036097">
    <property type="entry name" value="HisK_dim/P_sf"/>
</dbReference>
<comment type="function">
    <text evidence="8">Involved in the transmission of sensory signals from the chemoreceptors to the flagellar motors. CheA is autophosphorylated; it can transfer its phosphate group to either CheB or CheY.</text>
</comment>
<dbReference type="InterPro" id="IPR036890">
    <property type="entry name" value="HATPase_C_sf"/>
</dbReference>
<evidence type="ECO:0000256" key="6">
    <source>
        <dbReference type="ARBA" id="ARBA00022777"/>
    </source>
</evidence>
<dbReference type="SUPFAM" id="SSF47226">
    <property type="entry name" value="Histidine-containing phosphotransfer domain, HPT domain"/>
    <property type="match status" value="1"/>
</dbReference>
<keyword evidence="6 13" id="KW-0418">Kinase</keyword>
<evidence type="ECO:0000256" key="7">
    <source>
        <dbReference type="ARBA" id="ARBA00023012"/>
    </source>
</evidence>
<evidence type="ECO:0000313" key="13">
    <source>
        <dbReference type="EMBL" id="CAZ88186.1"/>
    </source>
</evidence>
<dbReference type="EMBL" id="FP475956">
    <property type="protein sequence ID" value="CAZ88186.1"/>
    <property type="molecule type" value="Genomic_DNA"/>
</dbReference>
<reference evidence="13" key="2">
    <citation type="submission" date="2010-07" db="EMBL/GenBank/DDBJ databases">
        <authorList>
            <person name="Genoscope - CEA"/>
        </authorList>
    </citation>
    <scope>NUCLEOTIDE SEQUENCE</scope>
    <source>
        <strain evidence="13">3As</strain>
    </source>
</reference>
<dbReference type="InterPro" id="IPR003594">
    <property type="entry name" value="HATPase_dom"/>
</dbReference>
<dbReference type="SUPFAM" id="SSF50341">
    <property type="entry name" value="CheW-like"/>
    <property type="match status" value="1"/>
</dbReference>
<dbReference type="InterPro" id="IPR037006">
    <property type="entry name" value="CheA-like_homodim_sf"/>
</dbReference>
<dbReference type="SMART" id="SM00260">
    <property type="entry name" value="CheW"/>
    <property type="match status" value="1"/>
</dbReference>
<dbReference type="HOGENOM" id="CLU_000650_3_7_4"/>
<evidence type="ECO:0000256" key="10">
    <source>
        <dbReference type="SAM" id="MobiDB-lite"/>
    </source>
</evidence>
<dbReference type="SMART" id="SM01231">
    <property type="entry name" value="H-kinase_dim"/>
    <property type="match status" value="1"/>
</dbReference>
<dbReference type="AlphaFoldDB" id="D6CQA6"/>
<dbReference type="eggNOG" id="COG2198">
    <property type="taxonomic scope" value="Bacteria"/>
</dbReference>
<dbReference type="Gene3D" id="2.30.30.40">
    <property type="entry name" value="SH3 Domains"/>
    <property type="match status" value="1"/>
</dbReference>
<dbReference type="PROSITE" id="PS50109">
    <property type="entry name" value="HIS_KIN"/>
    <property type="match status" value="1"/>
</dbReference>
<feature type="compositionally biased region" description="Low complexity" evidence="10">
    <location>
        <begin position="212"/>
        <end position="227"/>
    </location>
</feature>
<evidence type="ECO:0000256" key="5">
    <source>
        <dbReference type="ARBA" id="ARBA00022679"/>
    </source>
</evidence>
<dbReference type="PANTHER" id="PTHR43395:SF1">
    <property type="entry name" value="CHEMOTAXIS PROTEIN CHEA"/>
    <property type="match status" value="1"/>
</dbReference>
<dbReference type="InterPro" id="IPR005467">
    <property type="entry name" value="His_kinase_dom"/>
</dbReference>
<keyword evidence="4 9" id="KW-0597">Phosphoprotein</keyword>
<dbReference type="EMBL" id="CTRI01000023">
    <property type="protein sequence ID" value="CQR34015.1"/>
    <property type="molecule type" value="Genomic_DNA"/>
</dbReference>
<feature type="region of interest" description="Disordered" evidence="10">
    <location>
        <begin position="249"/>
        <end position="293"/>
    </location>
</feature>
<dbReference type="SUPFAM" id="SSF47384">
    <property type="entry name" value="Homodimeric domain of signal transducing histidine kinase"/>
    <property type="match status" value="1"/>
</dbReference>
<evidence type="ECO:0000256" key="2">
    <source>
        <dbReference type="ARBA" id="ARBA00012438"/>
    </source>
</evidence>
<evidence type="ECO:0000259" key="12">
    <source>
        <dbReference type="PROSITE" id="PS50894"/>
    </source>
</evidence>
<keyword evidence="7" id="KW-0902">Two-component regulatory system</keyword>
<evidence type="ECO:0000256" key="3">
    <source>
        <dbReference type="ARBA" id="ARBA00021495"/>
    </source>
</evidence>
<evidence type="ECO:0000256" key="1">
    <source>
        <dbReference type="ARBA" id="ARBA00000085"/>
    </source>
</evidence>
<dbReference type="SUPFAM" id="SSF55874">
    <property type="entry name" value="ATPase domain of HSP90 chaperone/DNA topoisomerase II/histidine kinase"/>
    <property type="match status" value="1"/>
</dbReference>
<evidence type="ECO:0000259" key="11">
    <source>
        <dbReference type="PROSITE" id="PS50109"/>
    </source>
</evidence>
<dbReference type="Pfam" id="PF01627">
    <property type="entry name" value="Hpt"/>
    <property type="match status" value="1"/>
</dbReference>
<feature type="domain" description="Histidine kinase" evidence="11">
    <location>
        <begin position="322"/>
        <end position="538"/>
    </location>
</feature>
<keyword evidence="16" id="KW-1185">Reference proteome</keyword>
<reference evidence="15" key="1">
    <citation type="journal article" date="2010" name="PLoS Genet.">
        <title>Structure, function, and evolution of the Thiomonas spp. genome.</title>
        <authorList>
            <person name="Arsene-Ploetze F."/>
            <person name="Koechler S."/>
            <person name="Marchal M."/>
            <person name="Coppee J.Y."/>
            <person name="Chandler M."/>
            <person name="Bonnefoy V."/>
            <person name="Brochier-Armanet C."/>
            <person name="Barakat M."/>
            <person name="Barbe V."/>
            <person name="Battaglia-Brunet F."/>
            <person name="Bruneel O."/>
            <person name="Bryan C.G."/>
            <person name="Cleiss-Arnold J."/>
            <person name="Cruveiller S."/>
            <person name="Erhardt M."/>
            <person name="Heinrich-Salmeron A."/>
            <person name="Hommais F."/>
            <person name="Joulian C."/>
            <person name="Krin E."/>
            <person name="Lieutaud A."/>
            <person name="Lievremont D."/>
            <person name="Michel C."/>
            <person name="Muller D."/>
            <person name="Ortet P."/>
            <person name="Proux C."/>
            <person name="Siguier P."/>
            <person name="Roche D."/>
            <person name="Rouy Z."/>
            <person name="Salvignol G."/>
            <person name="Slyemi D."/>
            <person name="Talla E."/>
            <person name="Weiss S."/>
            <person name="Weissenbach J."/>
            <person name="Medigue C."/>
            <person name="Bertin P.N."/>
        </authorList>
    </citation>
    <scope>NUCLEOTIDE SEQUENCE [LARGE SCALE GENOMIC DNA]</scope>
    <source>
        <strain evidence="15">DSM 22701 / CIP 110005 / 3As</strain>
    </source>
</reference>
<dbReference type="Pfam" id="PF02518">
    <property type="entry name" value="HATPase_c"/>
    <property type="match status" value="1"/>
</dbReference>
<dbReference type="CDD" id="cd00088">
    <property type="entry name" value="HPT"/>
    <property type="match status" value="1"/>
</dbReference>
<dbReference type="InterPro" id="IPR008207">
    <property type="entry name" value="Sig_transdc_His_kin_Hpt_dom"/>
</dbReference>
<dbReference type="SMART" id="SM00387">
    <property type="entry name" value="HATPase_c"/>
    <property type="match status" value="1"/>
</dbReference>
<reference evidence="14 16" key="3">
    <citation type="submission" date="2015-03" db="EMBL/GenBank/DDBJ databases">
        <authorList>
            <person name="Regsiter A."/>
            <person name="william w."/>
        </authorList>
    </citation>
    <scope>NUCLEOTIDE SEQUENCE [LARGE SCALE GENOMIC DNA]</scope>
    <source>
        <strain evidence="14 16">CB1</strain>
    </source>
</reference>
<dbReference type="InterPro" id="IPR051315">
    <property type="entry name" value="Bact_Chemotaxis_CheA"/>
</dbReference>
<proteinExistence type="predicted"/>
<dbReference type="PROSITE" id="PS50894">
    <property type="entry name" value="HPT"/>
    <property type="match status" value="1"/>
</dbReference>
<dbReference type="InterPro" id="IPR002545">
    <property type="entry name" value="CheW-lke_dom"/>
</dbReference>
<evidence type="ECO:0000313" key="14">
    <source>
        <dbReference type="EMBL" id="CQR34015.1"/>
    </source>
</evidence>
<dbReference type="InterPro" id="IPR004358">
    <property type="entry name" value="Sig_transdc_His_kin-like_C"/>
</dbReference>
<dbReference type="Pfam" id="PF02895">
    <property type="entry name" value="H-kinase_dim"/>
    <property type="match status" value="1"/>
</dbReference>
<feature type="region of interest" description="Disordered" evidence="10">
    <location>
        <begin position="131"/>
        <end position="197"/>
    </location>
</feature>
<organism evidence="13 15">
    <name type="scientific">Thiomonas arsenitoxydans (strain DSM 22701 / CIP 110005 / 3As)</name>
    <dbReference type="NCBI Taxonomy" id="426114"/>
    <lineage>
        <taxon>Bacteria</taxon>
        <taxon>Pseudomonadati</taxon>
        <taxon>Pseudomonadota</taxon>
        <taxon>Betaproteobacteria</taxon>
        <taxon>Burkholderiales</taxon>
        <taxon>Thiomonas</taxon>
    </lineage>
</organism>
<dbReference type="Proteomes" id="UP000078599">
    <property type="component" value="Unassembled WGS sequence"/>
</dbReference>
<dbReference type="GO" id="GO:0006935">
    <property type="term" value="P:chemotaxis"/>
    <property type="evidence" value="ECO:0007669"/>
    <property type="project" value="InterPro"/>
</dbReference>
<evidence type="ECO:0000256" key="8">
    <source>
        <dbReference type="ARBA" id="ARBA00035100"/>
    </source>
</evidence>
<dbReference type="Gene3D" id="3.30.565.10">
    <property type="entry name" value="Histidine kinase-like ATPase, C-terminal domain"/>
    <property type="match status" value="1"/>
</dbReference>
<sequence>MDNDILLEFLAESRELLSQAQDQLLRLESQPDDSEALSAIFRAFHTLKGGAGFLEAQNMVDWCHHLEDLFDKMRSGKLRATAPMIDAILRATDVITAMLDDMARCENPPPGPAALGADIQAFARGETPALPEVAKEAAKSPSPTPSSAPPAETTREGLWVTQTERDSGSTGLFAERRTADAEPTSPASASANGDSITQDEFERVLDDLYGTGQAPGAAPAGAVAAPASRTDDEITQDEFERVLDQIHGAGHAPGQASAPAPEVAQKAAQKAEPAAPSARSANGSAAEESSIRVDSTRLDQAMNQVGELVLLRNRLSAAVARMAQEDEALARLARETDLAVNDLQNTVMRLRMQPCKRLFQSLPRVVRDASRSLGKKVRLDIEGEDVEIDKTVVDALSGPLIHLVRNALDHGIEEPEVRRQAGKPEEAVLRVLARHLGDKVQIQVGDDGRGMNAQKIMQHAISKGVITAQEAARLSEREMLELIFLPGFSTKEQVSELSGRGVGMDVVRSTVASLRGRIDIDTTLGKGSTLTLELPLTMAVLPVLYFRLRRETYALPVAAIENLLAIDPEQVHSISGRLMVQVDGNRVVPYIDLGQLLQDRPIELLKDQSEGILIEQGLLVVSEAMGTEDSVVKPLDISTNDTLYQGATISGNGEVVLILDGAALARVQRKS</sequence>
<feature type="compositionally biased region" description="Polar residues" evidence="10">
    <location>
        <begin position="185"/>
        <end position="197"/>
    </location>
</feature>
<dbReference type="InterPro" id="IPR036061">
    <property type="entry name" value="CheW-like_dom_sf"/>
</dbReference>
<dbReference type="PANTHER" id="PTHR43395">
    <property type="entry name" value="SENSOR HISTIDINE KINASE CHEA"/>
    <property type="match status" value="1"/>
</dbReference>
<dbReference type="Gene3D" id="1.10.287.560">
    <property type="entry name" value="Histidine kinase CheA-like, homodimeric domain"/>
    <property type="match status" value="1"/>
</dbReference>
<comment type="catalytic activity">
    <reaction evidence="1">
        <text>ATP + protein L-histidine = ADP + protein N-phospho-L-histidine.</text>
        <dbReference type="EC" id="2.7.13.3"/>
    </reaction>
</comment>
<dbReference type="Pfam" id="PF01584">
    <property type="entry name" value="CheW"/>
    <property type="match status" value="1"/>
</dbReference>
<evidence type="ECO:0000256" key="4">
    <source>
        <dbReference type="ARBA" id="ARBA00022553"/>
    </source>
</evidence>
<gene>
    <name evidence="13" type="ordered locus">THI_1505</name>
    <name evidence="14" type="ORF">THICB1_30300</name>
</gene>
<feature type="modified residue" description="Phosphohistidine" evidence="9">
    <location>
        <position position="45"/>
    </location>
</feature>
<dbReference type="InterPro" id="IPR036641">
    <property type="entry name" value="HPT_dom_sf"/>
</dbReference>
<dbReference type="EC" id="2.7.13.3" evidence="2"/>
<name>D6CQA6_THIA3</name>
<dbReference type="GO" id="GO:0005737">
    <property type="term" value="C:cytoplasm"/>
    <property type="evidence" value="ECO:0007669"/>
    <property type="project" value="InterPro"/>
</dbReference>
<dbReference type="Proteomes" id="UP000002372">
    <property type="component" value="Chromosome"/>
</dbReference>